<comment type="caution">
    <text evidence="2">The sequence shown here is derived from an EMBL/GenBank/DDBJ whole genome shotgun (WGS) entry which is preliminary data.</text>
</comment>
<gene>
    <name evidence="2" type="ORF">MKW98_014461</name>
</gene>
<proteinExistence type="predicted"/>
<sequence>MGNYVSCTLTVQTGGKHSTPSNEATVILPKGVIRKIEGPFLTKAAEIMFEIPNHFLVNSKSLRIGSRFSALNADEDLEMGNVYVLFPMKRVNSVVTASDMGSLLLLATTTAAAHHGSKGRTSASGGGNNKVRVSPESIIVPPSVVVDDDDKDDEFVEDQDSWVVMIRNIKRDNSADKKQSGDHDQIPRLSLEDIDDIILADLQHRRSVGRSRKPSLSTITEEPVLSR</sequence>
<reference evidence="2" key="1">
    <citation type="submission" date="2022-04" db="EMBL/GenBank/DDBJ databases">
        <title>A functionally conserved STORR gene fusion in Papaver species that diverged 16.8 million years ago.</title>
        <authorList>
            <person name="Catania T."/>
        </authorList>
    </citation>
    <scope>NUCLEOTIDE SEQUENCE</scope>
    <source>
        <strain evidence="2">S-188037</strain>
    </source>
</reference>
<keyword evidence="3" id="KW-1185">Reference proteome</keyword>
<organism evidence="2 3">
    <name type="scientific">Papaver atlanticum</name>
    <dbReference type="NCBI Taxonomy" id="357466"/>
    <lineage>
        <taxon>Eukaryota</taxon>
        <taxon>Viridiplantae</taxon>
        <taxon>Streptophyta</taxon>
        <taxon>Embryophyta</taxon>
        <taxon>Tracheophyta</taxon>
        <taxon>Spermatophyta</taxon>
        <taxon>Magnoliopsida</taxon>
        <taxon>Ranunculales</taxon>
        <taxon>Papaveraceae</taxon>
        <taxon>Papaveroideae</taxon>
        <taxon>Papaver</taxon>
    </lineage>
</organism>
<dbReference type="InterPro" id="IPR025322">
    <property type="entry name" value="PADRE_dom"/>
</dbReference>
<accession>A0AAD4X6J8</accession>
<dbReference type="AlphaFoldDB" id="A0AAD4X6J8"/>
<feature type="region of interest" description="Disordered" evidence="1">
    <location>
        <begin position="207"/>
        <end position="227"/>
    </location>
</feature>
<name>A0AAD4X6J8_9MAGN</name>
<evidence type="ECO:0000256" key="1">
    <source>
        <dbReference type="SAM" id="MobiDB-lite"/>
    </source>
</evidence>
<evidence type="ECO:0000313" key="3">
    <source>
        <dbReference type="Proteomes" id="UP001202328"/>
    </source>
</evidence>
<evidence type="ECO:0000313" key="2">
    <source>
        <dbReference type="EMBL" id="KAI3848927.1"/>
    </source>
</evidence>
<protein>
    <submittedName>
        <fullName evidence="2">Uncharacterized protein</fullName>
    </submittedName>
</protein>
<dbReference type="Pfam" id="PF14009">
    <property type="entry name" value="PADRE"/>
    <property type="match status" value="1"/>
</dbReference>
<dbReference type="Proteomes" id="UP001202328">
    <property type="component" value="Unassembled WGS sequence"/>
</dbReference>
<dbReference type="EMBL" id="JAJJMB010016180">
    <property type="protein sequence ID" value="KAI3848927.1"/>
    <property type="molecule type" value="Genomic_DNA"/>
</dbReference>
<dbReference type="PANTHER" id="PTHR33052">
    <property type="entry name" value="DUF4228 DOMAIN PROTEIN-RELATED"/>
    <property type="match status" value="1"/>
</dbReference>